<keyword evidence="4 7" id="KW-1133">Transmembrane helix</keyword>
<dbReference type="PANTHER" id="PTHR43791">
    <property type="entry name" value="PERMEASE-RELATED"/>
    <property type="match status" value="1"/>
</dbReference>
<feature type="transmembrane region" description="Helical" evidence="7">
    <location>
        <begin position="389"/>
        <end position="410"/>
    </location>
</feature>
<reference evidence="9" key="1">
    <citation type="journal article" date="2021" name="J Fungi (Basel)">
        <title>Virulence traits and population genomics of the black yeast Aureobasidium melanogenum.</title>
        <authorList>
            <person name="Cernosa A."/>
            <person name="Sun X."/>
            <person name="Gostincar C."/>
            <person name="Fang C."/>
            <person name="Gunde-Cimerman N."/>
            <person name="Song Z."/>
        </authorList>
    </citation>
    <scope>NUCLEOTIDE SEQUENCE</scope>
    <source>
        <strain evidence="9">EXF-9911</strain>
    </source>
</reference>
<name>A0A9P8EV55_AURME</name>
<feature type="transmembrane region" description="Helical" evidence="7">
    <location>
        <begin position="124"/>
        <end position="142"/>
    </location>
</feature>
<dbReference type="SUPFAM" id="SSF103473">
    <property type="entry name" value="MFS general substrate transporter"/>
    <property type="match status" value="1"/>
</dbReference>
<evidence type="ECO:0000256" key="3">
    <source>
        <dbReference type="ARBA" id="ARBA00022692"/>
    </source>
</evidence>
<dbReference type="PROSITE" id="PS50850">
    <property type="entry name" value="MFS"/>
    <property type="match status" value="1"/>
</dbReference>
<comment type="subcellular location">
    <subcellularLocation>
        <location evidence="1">Membrane</location>
        <topology evidence="1">Multi-pass membrane protein</topology>
    </subcellularLocation>
</comment>
<evidence type="ECO:0000256" key="5">
    <source>
        <dbReference type="ARBA" id="ARBA00023136"/>
    </source>
</evidence>
<sequence length="472" mass="52045">MGLLSQDGSRSQRTQAEKRLVRKLDFFIMTYCCAGYFFNYLDRQSFANAYVSGLREDLGLVANEYSILLSMWTAGSVVGGIPHSLIIQKVAPRIWLPLTLVLWSGVTMCLAACTNFAGLCAARFFQGLLEASVYGGSMYVFGSWYTPSEVSKRAAIFTAVGQIGSLFSGVMMTAMNKSLHGNAGLTGYQWVFIINGLMGIPFAIFGFLFFPDLPETTKASYLSKEEIQLAHDRLGPRKENSHSIHWKTLIPRVLKTPHIYLMASLSVISGMLEAFAFQGMFLLWMKYNKKRFSQTAITTYPLGIQAVAIVSQIGAGMFIDKTGQRLPMVVLAAVLQLVTAVLLLQPHLSDGGVFAAHYISGTSFIVNPVMYGWANTILQRLGDDAVRSVTLYTMALSGQTLYTFWGLVLYPSTDVPYWKKGAITMVVVCFAYVAIGYAVKKLDDKTRPITSDVTDEEASEEVVVENQTTKVG</sequence>
<comment type="similarity">
    <text evidence="6">Belongs to the major facilitator superfamily. Allantoate permease family.</text>
</comment>
<dbReference type="EMBL" id="JAHFXF010000031">
    <property type="protein sequence ID" value="KAG9699564.1"/>
    <property type="molecule type" value="Genomic_DNA"/>
</dbReference>
<evidence type="ECO:0000256" key="6">
    <source>
        <dbReference type="ARBA" id="ARBA00037968"/>
    </source>
</evidence>
<dbReference type="AlphaFoldDB" id="A0A9P8EV55"/>
<dbReference type="Proteomes" id="UP000779574">
    <property type="component" value="Unassembled WGS sequence"/>
</dbReference>
<evidence type="ECO:0000256" key="2">
    <source>
        <dbReference type="ARBA" id="ARBA00022448"/>
    </source>
</evidence>
<evidence type="ECO:0000256" key="7">
    <source>
        <dbReference type="SAM" id="Phobius"/>
    </source>
</evidence>
<keyword evidence="3 7" id="KW-0812">Transmembrane</keyword>
<dbReference type="InterPro" id="IPR020846">
    <property type="entry name" value="MFS_dom"/>
</dbReference>
<feature type="transmembrane region" description="Helical" evidence="7">
    <location>
        <begin position="259"/>
        <end position="285"/>
    </location>
</feature>
<evidence type="ECO:0000313" key="10">
    <source>
        <dbReference type="Proteomes" id="UP000779574"/>
    </source>
</evidence>
<keyword evidence="5 7" id="KW-0472">Membrane</keyword>
<organism evidence="9 10">
    <name type="scientific">Aureobasidium melanogenum</name>
    <name type="common">Aureobasidium pullulans var. melanogenum</name>
    <dbReference type="NCBI Taxonomy" id="46634"/>
    <lineage>
        <taxon>Eukaryota</taxon>
        <taxon>Fungi</taxon>
        <taxon>Dikarya</taxon>
        <taxon>Ascomycota</taxon>
        <taxon>Pezizomycotina</taxon>
        <taxon>Dothideomycetes</taxon>
        <taxon>Dothideomycetidae</taxon>
        <taxon>Dothideales</taxon>
        <taxon>Saccotheciaceae</taxon>
        <taxon>Aureobasidium</taxon>
    </lineage>
</organism>
<dbReference type="InterPro" id="IPR011701">
    <property type="entry name" value="MFS"/>
</dbReference>
<feature type="transmembrane region" description="Helical" evidence="7">
    <location>
        <begin position="20"/>
        <end position="38"/>
    </location>
</feature>
<feature type="domain" description="Major facilitator superfamily (MFS) profile" evidence="8">
    <location>
        <begin position="28"/>
        <end position="472"/>
    </location>
</feature>
<evidence type="ECO:0000259" key="8">
    <source>
        <dbReference type="PROSITE" id="PS50850"/>
    </source>
</evidence>
<feature type="transmembrane region" description="Helical" evidence="7">
    <location>
        <begin position="187"/>
        <end position="210"/>
    </location>
</feature>
<dbReference type="GO" id="GO:0015233">
    <property type="term" value="F:pantothenate transmembrane transporter activity"/>
    <property type="evidence" value="ECO:0007669"/>
    <property type="project" value="TreeGrafter"/>
</dbReference>
<feature type="transmembrane region" description="Helical" evidence="7">
    <location>
        <begin position="326"/>
        <end position="344"/>
    </location>
</feature>
<feature type="transmembrane region" description="Helical" evidence="7">
    <location>
        <begin position="356"/>
        <end position="377"/>
    </location>
</feature>
<feature type="transmembrane region" description="Helical" evidence="7">
    <location>
        <begin position="422"/>
        <end position="439"/>
    </location>
</feature>
<protein>
    <submittedName>
        <fullName evidence="9">MFS general substrate transporter</fullName>
    </submittedName>
</protein>
<feature type="transmembrane region" description="Helical" evidence="7">
    <location>
        <begin position="297"/>
        <end position="319"/>
    </location>
</feature>
<evidence type="ECO:0000256" key="1">
    <source>
        <dbReference type="ARBA" id="ARBA00004141"/>
    </source>
</evidence>
<dbReference type="FunFam" id="1.20.1250.20:FF:000065">
    <property type="entry name" value="Putative MFS pantothenate transporter"/>
    <property type="match status" value="1"/>
</dbReference>
<dbReference type="GO" id="GO:0098717">
    <property type="term" value="P:pantothenate import across plasma membrane"/>
    <property type="evidence" value="ECO:0007669"/>
    <property type="project" value="TreeGrafter"/>
</dbReference>
<keyword evidence="2" id="KW-0813">Transport</keyword>
<feature type="transmembrane region" description="Helical" evidence="7">
    <location>
        <begin position="65"/>
        <end position="87"/>
    </location>
</feature>
<comment type="caution">
    <text evidence="9">The sequence shown here is derived from an EMBL/GenBank/DDBJ whole genome shotgun (WGS) entry which is preliminary data.</text>
</comment>
<gene>
    <name evidence="9" type="ORF">KCU76_g1435</name>
</gene>
<evidence type="ECO:0000313" key="9">
    <source>
        <dbReference type="EMBL" id="KAG9699564.1"/>
    </source>
</evidence>
<proteinExistence type="inferred from homology"/>
<dbReference type="OrthoDB" id="3639251at2759"/>
<feature type="transmembrane region" description="Helical" evidence="7">
    <location>
        <begin position="154"/>
        <end position="175"/>
    </location>
</feature>
<evidence type="ECO:0000256" key="4">
    <source>
        <dbReference type="ARBA" id="ARBA00022989"/>
    </source>
</evidence>
<dbReference type="GO" id="GO:0005886">
    <property type="term" value="C:plasma membrane"/>
    <property type="evidence" value="ECO:0007669"/>
    <property type="project" value="TreeGrafter"/>
</dbReference>
<dbReference type="PANTHER" id="PTHR43791:SF4">
    <property type="entry name" value="PANTOTHENATE TRANSPORTER FEN2"/>
    <property type="match status" value="1"/>
</dbReference>
<dbReference type="Gene3D" id="1.20.1250.20">
    <property type="entry name" value="MFS general substrate transporter like domains"/>
    <property type="match status" value="1"/>
</dbReference>
<feature type="non-terminal residue" evidence="9">
    <location>
        <position position="1"/>
    </location>
</feature>
<dbReference type="InterPro" id="IPR036259">
    <property type="entry name" value="MFS_trans_sf"/>
</dbReference>
<dbReference type="Pfam" id="PF07690">
    <property type="entry name" value="MFS_1"/>
    <property type="match status" value="1"/>
</dbReference>
<feature type="transmembrane region" description="Helical" evidence="7">
    <location>
        <begin position="94"/>
        <end position="118"/>
    </location>
</feature>
<accession>A0A9P8EV55</accession>
<reference evidence="9" key="2">
    <citation type="submission" date="2021-08" db="EMBL/GenBank/DDBJ databases">
        <authorList>
            <person name="Gostincar C."/>
            <person name="Sun X."/>
            <person name="Song Z."/>
            <person name="Gunde-Cimerman N."/>
        </authorList>
    </citation>
    <scope>NUCLEOTIDE SEQUENCE</scope>
    <source>
        <strain evidence="9">EXF-9911</strain>
    </source>
</reference>